<sequence length="333" mass="37474">MRKNITPELLDQYLAGTCTEAEARLVEAWYRSFEQQPDLQQDFPDTLSGKYRKYLFRRIRAKIQQTEKYPPGRARLWVKYPNLTWLAAASVVLVSVLVLWPGNKGSTPLATVPAAVSIVLANEQNIIRTYTLPDSSQVWLNPHSRLTYAPDYGQSVREVALVGEAFFDVTPNPQKPFIIRAGNMTTEVLGTSFNVQAFQDERPFEVSVVTGTVAVRSAKEKVILSAKQQVRFDPVSETLTEYRQPAARQAGTYQLWEPVSINFEWTSVGTVAASLEKMFGVRVEFSDKALKDCYIRADFSQMRLPMILDLLCNSIDATYTLENNLITLSGPGC</sequence>
<dbReference type="InterPro" id="IPR012373">
    <property type="entry name" value="Ferrdict_sens_TM"/>
</dbReference>
<dbReference type="InterPro" id="IPR006860">
    <property type="entry name" value="FecR"/>
</dbReference>
<protein>
    <submittedName>
        <fullName evidence="3">Ferric-dicitrate binding protein FerR (Iron transport regulator)</fullName>
    </submittedName>
</protein>
<keyword evidence="4" id="KW-1185">Reference proteome</keyword>
<gene>
    <name evidence="3" type="ORF">HNQ92_002703</name>
</gene>
<evidence type="ECO:0000259" key="1">
    <source>
        <dbReference type="Pfam" id="PF04773"/>
    </source>
</evidence>
<dbReference type="GO" id="GO:0016989">
    <property type="term" value="F:sigma factor antagonist activity"/>
    <property type="evidence" value="ECO:0007669"/>
    <property type="project" value="TreeGrafter"/>
</dbReference>
<dbReference type="PANTHER" id="PTHR30273">
    <property type="entry name" value="PERIPLASMIC SIGNAL SENSOR AND SIGMA FACTOR ACTIVATOR FECR-RELATED"/>
    <property type="match status" value="1"/>
</dbReference>
<dbReference type="Gene3D" id="2.60.120.1440">
    <property type="match status" value="1"/>
</dbReference>
<dbReference type="Gene3D" id="3.55.50.30">
    <property type="match status" value="1"/>
</dbReference>
<dbReference type="RefSeq" id="WP_184174485.1">
    <property type="nucleotide sequence ID" value="NZ_JACHGF010000003.1"/>
</dbReference>
<name>A0A840TXA3_9BACT</name>
<reference evidence="3 4" key="1">
    <citation type="submission" date="2020-08" db="EMBL/GenBank/DDBJ databases">
        <title>Genomic Encyclopedia of Type Strains, Phase IV (KMG-IV): sequencing the most valuable type-strain genomes for metagenomic binning, comparative biology and taxonomic classification.</title>
        <authorList>
            <person name="Goeker M."/>
        </authorList>
    </citation>
    <scope>NUCLEOTIDE SEQUENCE [LARGE SCALE GENOMIC DNA]</scope>
    <source>
        <strain evidence="3 4">DSM 105074</strain>
    </source>
</reference>
<evidence type="ECO:0000313" key="4">
    <source>
        <dbReference type="Proteomes" id="UP000557307"/>
    </source>
</evidence>
<dbReference type="Pfam" id="PF04773">
    <property type="entry name" value="FecR"/>
    <property type="match status" value="1"/>
</dbReference>
<dbReference type="AlphaFoldDB" id="A0A840TXA3"/>
<dbReference type="Proteomes" id="UP000557307">
    <property type="component" value="Unassembled WGS sequence"/>
</dbReference>
<evidence type="ECO:0000313" key="3">
    <source>
        <dbReference type="EMBL" id="MBB5284560.1"/>
    </source>
</evidence>
<dbReference type="InterPro" id="IPR032508">
    <property type="entry name" value="FecR_C"/>
</dbReference>
<dbReference type="Pfam" id="PF16344">
    <property type="entry name" value="FecR_C"/>
    <property type="match status" value="1"/>
</dbReference>
<dbReference type="PANTHER" id="PTHR30273:SF2">
    <property type="entry name" value="PROTEIN FECR"/>
    <property type="match status" value="1"/>
</dbReference>
<proteinExistence type="predicted"/>
<feature type="domain" description="Protein FecR C-terminal" evidence="2">
    <location>
        <begin position="261"/>
        <end position="327"/>
    </location>
</feature>
<dbReference type="PIRSF" id="PIRSF018266">
    <property type="entry name" value="FecR"/>
    <property type="match status" value="1"/>
</dbReference>
<accession>A0A840TXA3</accession>
<dbReference type="EMBL" id="JACHGF010000003">
    <property type="protein sequence ID" value="MBB5284560.1"/>
    <property type="molecule type" value="Genomic_DNA"/>
</dbReference>
<comment type="caution">
    <text evidence="3">The sequence shown here is derived from an EMBL/GenBank/DDBJ whole genome shotgun (WGS) entry which is preliminary data.</text>
</comment>
<organism evidence="3 4">
    <name type="scientific">Rhabdobacter roseus</name>
    <dbReference type="NCBI Taxonomy" id="1655419"/>
    <lineage>
        <taxon>Bacteria</taxon>
        <taxon>Pseudomonadati</taxon>
        <taxon>Bacteroidota</taxon>
        <taxon>Cytophagia</taxon>
        <taxon>Cytophagales</taxon>
        <taxon>Cytophagaceae</taxon>
        <taxon>Rhabdobacter</taxon>
    </lineage>
</organism>
<evidence type="ECO:0000259" key="2">
    <source>
        <dbReference type="Pfam" id="PF16344"/>
    </source>
</evidence>
<feature type="domain" description="FecR protein" evidence="1">
    <location>
        <begin position="125"/>
        <end position="213"/>
    </location>
</feature>